<dbReference type="Proteomes" id="UP001143856">
    <property type="component" value="Unassembled WGS sequence"/>
</dbReference>
<evidence type="ECO:0000313" key="2">
    <source>
        <dbReference type="Proteomes" id="UP001143856"/>
    </source>
</evidence>
<protein>
    <submittedName>
        <fullName evidence="1">Uncharacterized protein</fullName>
    </submittedName>
</protein>
<accession>A0ACC1NMH5</accession>
<evidence type="ECO:0000313" key="1">
    <source>
        <dbReference type="EMBL" id="KAJ2980018.1"/>
    </source>
</evidence>
<organism evidence="1 2">
    <name type="scientific">Xylaria curta</name>
    <dbReference type="NCBI Taxonomy" id="42375"/>
    <lineage>
        <taxon>Eukaryota</taxon>
        <taxon>Fungi</taxon>
        <taxon>Dikarya</taxon>
        <taxon>Ascomycota</taxon>
        <taxon>Pezizomycotina</taxon>
        <taxon>Sordariomycetes</taxon>
        <taxon>Xylariomycetidae</taxon>
        <taxon>Xylariales</taxon>
        <taxon>Xylariaceae</taxon>
        <taxon>Xylaria</taxon>
    </lineage>
</organism>
<name>A0ACC1NMH5_9PEZI</name>
<sequence length="484" mass="53806">MNKAAYNGQPASFAQFNTIPEDRDTFPVQPTINAAEFTDNELSYGSSPASRATETTGSVHTPTSDLASLPPGTNYSAYHYQQQQQQEAVLAARMLVTPPLSAPSPPDDSDLLQLTSPDFQPGVYAVDPIVTPISWYSPGPQQFTWHASGNLQSHSMVTQVDKEPVRTEREVDSMLQFDDNNEDDQGMVQTPPAPVEQSRAMEADKPHEPYAQILHRAMMQAPGHRMTLSELYQWVYANTDKAKRGGKGWQNSIRHNLSMNAAFVKSECPGDTDEGKKNSEWVLADWAVRDGVQSTTRYRKGNPSRRNGSSAHHRPHGNNLSRASPSRKGSVSKNRHVGMRQSVLNRATNGELLSRHIDTFHGPTDHRIFNYQYPPVSHADWTGGPVHPSPAIAGPSYDLGTYTYSNPQHGLPVGNFPQRERVPTLYPSPELYGSYSGPATHAAGYHQRLAPLPRYDGLFHHPEEQIERQQYLGWEQASNENTFA</sequence>
<keyword evidence="2" id="KW-1185">Reference proteome</keyword>
<reference evidence="1" key="1">
    <citation type="submission" date="2022-10" db="EMBL/GenBank/DDBJ databases">
        <title>Genome Sequence of Xylaria curta.</title>
        <authorList>
            <person name="Buettner E."/>
        </authorList>
    </citation>
    <scope>NUCLEOTIDE SEQUENCE</scope>
    <source>
        <strain evidence="1">Babe10</strain>
    </source>
</reference>
<proteinExistence type="predicted"/>
<gene>
    <name evidence="1" type="ORF">NUW58_g7056</name>
</gene>
<comment type="caution">
    <text evidence="1">The sequence shown here is derived from an EMBL/GenBank/DDBJ whole genome shotgun (WGS) entry which is preliminary data.</text>
</comment>
<dbReference type="EMBL" id="JAPDGR010001739">
    <property type="protein sequence ID" value="KAJ2980018.1"/>
    <property type="molecule type" value="Genomic_DNA"/>
</dbReference>